<accession>A0ABP8ZET7</accession>
<comment type="caution">
    <text evidence="1">The sequence shown here is derived from an EMBL/GenBank/DDBJ whole genome shotgun (WGS) entry which is preliminary data.</text>
</comment>
<gene>
    <name evidence="1" type="ORF">GCM10025783_30110</name>
</gene>
<name>A0ABP8ZET7_9MICO</name>
<dbReference type="InterPro" id="IPR053842">
    <property type="entry name" value="NikA-like"/>
</dbReference>
<protein>
    <recommendedName>
        <fullName evidence="3">Plasmid mobilization relaxosome protein MobC</fullName>
    </recommendedName>
</protein>
<sequence length="178" mass="19210">MREQAIDIGALCRPSGFRSAGPGRTLGVWSPRCGVAALGRKKGCGMSDEAARGPVFGRRRRANADGEGSRAKRYVVKVTPEEDLALRSRAAVRDVTVARLLFESAMDAGIVTAAERKQAIVMLFKLQRQMASVANNANQIARYANTEGRFPAEATSVLAEYRAVVAEIREAMAAVNRT</sequence>
<keyword evidence="2" id="KW-1185">Reference proteome</keyword>
<reference evidence="2" key="1">
    <citation type="journal article" date="2019" name="Int. J. Syst. Evol. Microbiol.">
        <title>The Global Catalogue of Microorganisms (GCM) 10K type strain sequencing project: providing services to taxonomists for standard genome sequencing and annotation.</title>
        <authorList>
            <consortium name="The Broad Institute Genomics Platform"/>
            <consortium name="The Broad Institute Genome Sequencing Center for Infectious Disease"/>
            <person name="Wu L."/>
            <person name="Ma J."/>
        </authorList>
    </citation>
    <scope>NUCLEOTIDE SEQUENCE [LARGE SCALE GENOMIC DNA]</scope>
    <source>
        <strain evidence="2">JCM 19015</strain>
    </source>
</reference>
<proteinExistence type="predicted"/>
<organism evidence="1 2">
    <name type="scientific">Amnibacterium soli</name>
    <dbReference type="NCBI Taxonomy" id="1282736"/>
    <lineage>
        <taxon>Bacteria</taxon>
        <taxon>Bacillati</taxon>
        <taxon>Actinomycetota</taxon>
        <taxon>Actinomycetes</taxon>
        <taxon>Micrococcales</taxon>
        <taxon>Microbacteriaceae</taxon>
        <taxon>Amnibacterium</taxon>
    </lineage>
</organism>
<evidence type="ECO:0000313" key="1">
    <source>
        <dbReference type="EMBL" id="GAA4754969.1"/>
    </source>
</evidence>
<evidence type="ECO:0000313" key="2">
    <source>
        <dbReference type="Proteomes" id="UP001500121"/>
    </source>
</evidence>
<dbReference type="Pfam" id="PF21983">
    <property type="entry name" value="NikA-like"/>
    <property type="match status" value="1"/>
</dbReference>
<evidence type="ECO:0008006" key="3">
    <source>
        <dbReference type="Google" id="ProtNLM"/>
    </source>
</evidence>
<dbReference type="Proteomes" id="UP001500121">
    <property type="component" value="Unassembled WGS sequence"/>
</dbReference>
<dbReference type="EMBL" id="BAABLP010000007">
    <property type="protein sequence ID" value="GAA4754969.1"/>
    <property type="molecule type" value="Genomic_DNA"/>
</dbReference>